<dbReference type="GeneID" id="81605821"/>
<reference evidence="2" key="2">
    <citation type="journal article" date="2023" name="IMA Fungus">
        <title>Comparative genomic study of the Penicillium genus elucidates a diverse pangenome and 15 lateral gene transfer events.</title>
        <authorList>
            <person name="Petersen C."/>
            <person name="Sorensen T."/>
            <person name="Nielsen M.R."/>
            <person name="Sondergaard T.E."/>
            <person name="Sorensen J.L."/>
            <person name="Fitzpatrick D.A."/>
            <person name="Frisvad J.C."/>
            <person name="Nielsen K.L."/>
        </authorList>
    </citation>
    <scope>NUCLEOTIDE SEQUENCE</scope>
    <source>
        <strain evidence="2">IBT 16125</strain>
    </source>
</reference>
<organism evidence="2 3">
    <name type="scientific">Penicillium daleae</name>
    <dbReference type="NCBI Taxonomy" id="63821"/>
    <lineage>
        <taxon>Eukaryota</taxon>
        <taxon>Fungi</taxon>
        <taxon>Dikarya</taxon>
        <taxon>Ascomycota</taxon>
        <taxon>Pezizomycotina</taxon>
        <taxon>Eurotiomycetes</taxon>
        <taxon>Eurotiomycetidae</taxon>
        <taxon>Eurotiales</taxon>
        <taxon>Aspergillaceae</taxon>
        <taxon>Penicillium</taxon>
    </lineage>
</organism>
<accession>A0AAD6BUU6</accession>
<gene>
    <name evidence="2" type="ORF">N7458_012196</name>
</gene>
<name>A0AAD6BUU6_9EURO</name>
<sequence>MPTLTEKARVAEPPKAALALALAIVKHKPVGTTVKDYIYEIRKSIREVDDSKPLLTNYFFDSVHHWQNAYQKSEAEQIKLHNIIFELKQKNESLLATIEANTPPPKRKAFGEVQNEPEAGRKRAKTSGRRTQSQIDAANQEQDETRDQVTEKGISFLRHIWMLQRTLQAKRRRAKVLAMDAVNLCKEAERGLLDAVRLEIKPAPRKSLRAQKIKEPDFLAVVNAVELAFQLVHQALRKIPEGADNRQSQPRVIYYMVCLFQSIMTGLTQYCTAVSQGNDTGTESTGTTGARQPPKKIGGAARGSMSGKPASAQVLVELLCKMALSLDTNQTCDQKVMEGFMHVILDRLGKMLALFTFDGMQLPTNLTLNLRPPEGLAAMRVDGISRQTGQLEAKQLVFFLEKVLKNESLFPPASTTPGGQAPFNLKLQEAMKKTLLQAIFGKEDPLFLGGLERPTTPAPTDYLGPPNQRLEFTEWFAGELWRLVGWDILEPTSTSRP</sequence>
<dbReference type="EMBL" id="JAPVEA010000009">
    <property type="protein sequence ID" value="KAJ5433040.1"/>
    <property type="molecule type" value="Genomic_DNA"/>
</dbReference>
<dbReference type="Proteomes" id="UP001213681">
    <property type="component" value="Unassembled WGS sequence"/>
</dbReference>
<evidence type="ECO:0000313" key="2">
    <source>
        <dbReference type="EMBL" id="KAJ5433040.1"/>
    </source>
</evidence>
<feature type="region of interest" description="Disordered" evidence="1">
    <location>
        <begin position="278"/>
        <end position="305"/>
    </location>
</feature>
<keyword evidence="3" id="KW-1185">Reference proteome</keyword>
<evidence type="ECO:0000256" key="1">
    <source>
        <dbReference type="SAM" id="MobiDB-lite"/>
    </source>
</evidence>
<feature type="compositionally biased region" description="Polar residues" evidence="1">
    <location>
        <begin position="278"/>
        <end position="290"/>
    </location>
</feature>
<protein>
    <submittedName>
        <fullName evidence="2">Uncharacterized protein</fullName>
    </submittedName>
</protein>
<dbReference type="AlphaFoldDB" id="A0AAD6BUU6"/>
<reference evidence="2" key="1">
    <citation type="submission" date="2022-12" db="EMBL/GenBank/DDBJ databases">
        <authorList>
            <person name="Petersen C."/>
        </authorList>
    </citation>
    <scope>NUCLEOTIDE SEQUENCE</scope>
    <source>
        <strain evidence="2">IBT 16125</strain>
    </source>
</reference>
<evidence type="ECO:0000313" key="3">
    <source>
        <dbReference type="Proteomes" id="UP001213681"/>
    </source>
</evidence>
<comment type="caution">
    <text evidence="2">The sequence shown here is derived from an EMBL/GenBank/DDBJ whole genome shotgun (WGS) entry which is preliminary data.</text>
</comment>
<proteinExistence type="predicted"/>
<feature type="compositionally biased region" description="Polar residues" evidence="1">
    <location>
        <begin position="129"/>
        <end position="140"/>
    </location>
</feature>
<feature type="region of interest" description="Disordered" evidence="1">
    <location>
        <begin position="101"/>
        <end position="147"/>
    </location>
</feature>
<dbReference type="RefSeq" id="XP_056760332.1">
    <property type="nucleotide sequence ID" value="XM_056915578.1"/>
</dbReference>